<evidence type="ECO:0000313" key="3">
    <source>
        <dbReference type="Proteomes" id="UP000039865"/>
    </source>
</evidence>
<keyword evidence="3" id="KW-1185">Reference proteome</keyword>
<dbReference type="EMBL" id="CCKQ01004422">
    <property type="protein sequence ID" value="CDW75579.1"/>
    <property type="molecule type" value="Genomic_DNA"/>
</dbReference>
<feature type="chain" id="PRO_5001729160" evidence="1">
    <location>
        <begin position="25"/>
        <end position="71"/>
    </location>
</feature>
<evidence type="ECO:0000256" key="1">
    <source>
        <dbReference type="SAM" id="SignalP"/>
    </source>
</evidence>
<name>A0A078A495_STYLE</name>
<evidence type="ECO:0000313" key="2">
    <source>
        <dbReference type="EMBL" id="CDW75579.1"/>
    </source>
</evidence>
<feature type="signal peptide" evidence="1">
    <location>
        <begin position="1"/>
        <end position="24"/>
    </location>
</feature>
<reference evidence="2 3" key="1">
    <citation type="submission" date="2014-06" db="EMBL/GenBank/DDBJ databases">
        <authorList>
            <person name="Swart Estienne"/>
        </authorList>
    </citation>
    <scope>NUCLEOTIDE SEQUENCE [LARGE SCALE GENOMIC DNA]</scope>
    <source>
        <strain evidence="2 3">130c</strain>
    </source>
</reference>
<sequence>MFSGRFAAIIMLVLAAIMILNSSAMKLSSSLNNLKTAAQLKSKTKMNSQYNLPPDWKPFGGVYAQSQDSSE</sequence>
<gene>
    <name evidence="2" type="primary">Contig12730.g13584</name>
    <name evidence="2" type="ORF">STYLEM_4569</name>
</gene>
<proteinExistence type="predicted"/>
<keyword evidence="1" id="KW-0732">Signal</keyword>
<organism evidence="2 3">
    <name type="scientific">Stylonychia lemnae</name>
    <name type="common">Ciliate</name>
    <dbReference type="NCBI Taxonomy" id="5949"/>
    <lineage>
        <taxon>Eukaryota</taxon>
        <taxon>Sar</taxon>
        <taxon>Alveolata</taxon>
        <taxon>Ciliophora</taxon>
        <taxon>Intramacronucleata</taxon>
        <taxon>Spirotrichea</taxon>
        <taxon>Stichotrichia</taxon>
        <taxon>Sporadotrichida</taxon>
        <taxon>Oxytrichidae</taxon>
        <taxon>Stylonychinae</taxon>
        <taxon>Stylonychia</taxon>
    </lineage>
</organism>
<dbReference type="InParanoid" id="A0A078A495"/>
<protein>
    <submittedName>
        <fullName evidence="2">Uncharacterized protein</fullName>
    </submittedName>
</protein>
<accession>A0A078A495</accession>
<dbReference type="Proteomes" id="UP000039865">
    <property type="component" value="Unassembled WGS sequence"/>
</dbReference>
<dbReference type="AlphaFoldDB" id="A0A078A495"/>